<dbReference type="HOGENOM" id="CLU_3345462_0_0_5"/>
<dbReference type="EMBL" id="AONI01000010">
    <property type="protein sequence ID" value="EPX78909.1"/>
    <property type="molecule type" value="Genomic_DNA"/>
</dbReference>
<keyword evidence="2" id="KW-1185">Reference proteome</keyword>
<comment type="caution">
    <text evidence="1">The sequence shown here is derived from an EMBL/GenBank/DDBJ whole genome shotgun (WGS) entry which is preliminary data.</text>
</comment>
<gene>
    <name evidence="1" type="ORF">thalar_01724</name>
</gene>
<name>S9RY39_9RHOB</name>
<dbReference type="Proteomes" id="UP000015351">
    <property type="component" value="Unassembled WGS sequence"/>
</dbReference>
<proteinExistence type="predicted"/>
<sequence>MHGSSSQLVLAYLMRNDAPQLHESDARCRLRPRPRHG</sequence>
<reference evidence="2" key="1">
    <citation type="journal article" date="2013" name="Stand. Genomic Sci.">
        <title>Genome sequence of the Litoreibacter arenae type strain (DSM 19593(T)), a member of the Roseobacter clade isolated from sea sand.</title>
        <authorList>
            <person name="Riedel T."/>
            <person name="Fiebig A."/>
            <person name="Petersen J."/>
            <person name="Gronow S."/>
            <person name="Kyrpides N.C."/>
            <person name="Goker M."/>
            <person name="Klenk H.P."/>
        </authorList>
    </citation>
    <scope>NUCLEOTIDE SEQUENCE [LARGE SCALE GENOMIC DNA]</scope>
    <source>
        <strain evidence="2">DSM 19593</strain>
    </source>
</reference>
<evidence type="ECO:0000313" key="2">
    <source>
        <dbReference type="Proteomes" id="UP000015351"/>
    </source>
</evidence>
<protein>
    <submittedName>
        <fullName evidence="1">Uncharacterized protein</fullName>
    </submittedName>
</protein>
<dbReference type="AlphaFoldDB" id="S9RY39"/>
<accession>S9RY39</accession>
<evidence type="ECO:0000313" key="1">
    <source>
        <dbReference type="EMBL" id="EPX78909.1"/>
    </source>
</evidence>
<organism evidence="1 2">
    <name type="scientific">Litoreibacter arenae DSM 19593</name>
    <dbReference type="NCBI Taxonomy" id="1123360"/>
    <lineage>
        <taxon>Bacteria</taxon>
        <taxon>Pseudomonadati</taxon>
        <taxon>Pseudomonadota</taxon>
        <taxon>Alphaproteobacteria</taxon>
        <taxon>Rhodobacterales</taxon>
        <taxon>Roseobacteraceae</taxon>
        <taxon>Litoreibacter</taxon>
    </lineage>
</organism>